<protein>
    <submittedName>
        <fullName evidence="1">Uncharacterized protein</fullName>
    </submittedName>
</protein>
<dbReference type="EMBL" id="JADKFW010000010">
    <property type="protein sequence ID" value="MBK9718322.1"/>
    <property type="molecule type" value="Genomic_DNA"/>
</dbReference>
<comment type="caution">
    <text evidence="1">The sequence shown here is derived from an EMBL/GenBank/DDBJ whole genome shotgun (WGS) entry which is preliminary data.</text>
</comment>
<dbReference type="Proteomes" id="UP000808349">
    <property type="component" value="Unassembled WGS sequence"/>
</dbReference>
<evidence type="ECO:0000313" key="1">
    <source>
        <dbReference type="EMBL" id="MBK9718322.1"/>
    </source>
</evidence>
<evidence type="ECO:0000313" key="2">
    <source>
        <dbReference type="Proteomes" id="UP000808349"/>
    </source>
</evidence>
<sequence length="170" mass="19750">MKDFVNLLSGGDLRSIGKSNSVVSLIVNQQDFDELFKLIFLDDQLLVMRAIDAIEKITLKHPNYLIKHKREILELSSVAYDKELKWHLAQIIPRLSLTPHELIKAWKLLTNWALDKNNSRIVRVNSIQGLFEMQIVHNELSQEFSKTLTELEKEHIPSINARIRSIKNKI</sequence>
<name>A0A9D7S9B0_9BACT</name>
<gene>
    <name evidence="1" type="ORF">IPO85_12590</name>
</gene>
<dbReference type="AlphaFoldDB" id="A0A9D7S9B0"/>
<reference evidence="1 2" key="1">
    <citation type="submission" date="2020-10" db="EMBL/GenBank/DDBJ databases">
        <title>Connecting structure to function with the recovery of over 1000 high-quality activated sludge metagenome-assembled genomes encoding full-length rRNA genes using long-read sequencing.</title>
        <authorList>
            <person name="Singleton C.M."/>
            <person name="Petriglieri F."/>
            <person name="Kristensen J.M."/>
            <person name="Kirkegaard R.H."/>
            <person name="Michaelsen T.Y."/>
            <person name="Andersen M.H."/>
            <person name="Karst S.M."/>
            <person name="Dueholm M.S."/>
            <person name="Nielsen P.H."/>
            <person name="Albertsen M."/>
        </authorList>
    </citation>
    <scope>NUCLEOTIDE SEQUENCE [LARGE SCALE GENOMIC DNA]</scope>
    <source>
        <strain evidence="1">Ribe_18-Q3-R11-54_BAT3C.373</strain>
    </source>
</reference>
<accession>A0A9D7S9B0</accession>
<proteinExistence type="predicted"/>
<organism evidence="1 2">
    <name type="scientific">Candidatus Defluviibacterium haderslevense</name>
    <dbReference type="NCBI Taxonomy" id="2981993"/>
    <lineage>
        <taxon>Bacteria</taxon>
        <taxon>Pseudomonadati</taxon>
        <taxon>Bacteroidota</taxon>
        <taxon>Saprospiria</taxon>
        <taxon>Saprospirales</taxon>
        <taxon>Saprospiraceae</taxon>
        <taxon>Candidatus Defluviibacterium</taxon>
    </lineage>
</organism>